<comment type="caution">
    <text evidence="3">The sequence shown here is derived from an EMBL/GenBank/DDBJ whole genome shotgun (WGS) entry which is preliminary data.</text>
</comment>
<dbReference type="PANTHER" id="PTHR12874">
    <property type="entry name" value="F-BOX ONLY PROTEIN 48-RELATED"/>
    <property type="match status" value="1"/>
</dbReference>
<dbReference type="Proteomes" id="UP000550707">
    <property type="component" value="Unassembled WGS sequence"/>
</dbReference>
<comment type="function">
    <text evidence="1">Substrate recognition component of a SCF (SKP1-CUL1-F-box protein) E3 ubiquitin-protein ligase complex which mediates the ubiquitination and subsequent proteasomal degradation of target proteins and plays a role in several biological processes such as cell cycle, cell proliferation, or maintenance of chromosome stability. Ubiquitinates mTORC1-bound TTI1 and TELO2 when they are phosphorylated by CK2 following growth factor deprivation, leading to their degradation. In contrast, does not mediate ubiquitination of TTI1 and TELO2 when they are part of the mTORC2 complex. As a consequence, mTORC1 is inactivated to restrain cell growth and protein translation, while mTORC2 is the activated due to the relief of feedback inhibition by mTORC1. Plays a role in maintaining epithelial cell survival by regulating the turn-over of chromatin modulator PRMT4 through ubiquitination and degradation by the proteasomal pathway. Regulates also PPARgamma stability by facilitating PPARgamma/PPARG ubiquitination and thereby plays a role in adipocyte differentiation.</text>
</comment>
<accession>A0A7J8E2G9</accession>
<keyword evidence="1" id="KW-0833">Ubl conjugation pathway</keyword>
<sequence>MQNNSERNHNSRVSDIELNSVDAENSQNNFFERLPEEVIRQIFSSLDMQSLCRASMTCRRWYDITKDNDSLWKPHCLALRAVCKREIDDDQKSGYSFKLLWFQTNSTHQAAAFCDDTGLALSGHTIEELPEESSETSLAKWQIQQHMFP</sequence>
<keyword evidence="4" id="KW-1185">Reference proteome</keyword>
<evidence type="ECO:0000313" key="4">
    <source>
        <dbReference type="Proteomes" id="UP000550707"/>
    </source>
</evidence>
<name>A0A7J8E2G9_MOLMO</name>
<dbReference type="PROSITE" id="PS50181">
    <property type="entry name" value="FBOX"/>
    <property type="match status" value="1"/>
</dbReference>
<dbReference type="InterPro" id="IPR036047">
    <property type="entry name" value="F-box-like_dom_sf"/>
</dbReference>
<dbReference type="InterPro" id="IPR001810">
    <property type="entry name" value="F-box_dom"/>
</dbReference>
<protein>
    <recommendedName>
        <fullName evidence="1">F-box only protein</fullName>
    </recommendedName>
</protein>
<organism evidence="3 4">
    <name type="scientific">Molossus molossus</name>
    <name type="common">Pallas' mastiff bat</name>
    <name type="synonym">Vespertilio molossus</name>
    <dbReference type="NCBI Taxonomy" id="27622"/>
    <lineage>
        <taxon>Eukaryota</taxon>
        <taxon>Metazoa</taxon>
        <taxon>Chordata</taxon>
        <taxon>Craniata</taxon>
        <taxon>Vertebrata</taxon>
        <taxon>Euteleostomi</taxon>
        <taxon>Mammalia</taxon>
        <taxon>Eutheria</taxon>
        <taxon>Laurasiatheria</taxon>
        <taxon>Chiroptera</taxon>
        <taxon>Yangochiroptera</taxon>
        <taxon>Molossidae</taxon>
        <taxon>Molossus</taxon>
    </lineage>
</organism>
<reference evidence="3 4" key="1">
    <citation type="journal article" date="2020" name="Nature">
        <title>Six reference-quality genomes reveal evolution of bat adaptations.</title>
        <authorList>
            <person name="Jebb D."/>
            <person name="Huang Z."/>
            <person name="Pippel M."/>
            <person name="Hughes G.M."/>
            <person name="Lavrichenko K."/>
            <person name="Devanna P."/>
            <person name="Winkler S."/>
            <person name="Jermiin L.S."/>
            <person name="Skirmuntt E.C."/>
            <person name="Katzourakis A."/>
            <person name="Burkitt-Gray L."/>
            <person name="Ray D.A."/>
            <person name="Sullivan K.A.M."/>
            <person name="Roscito J.G."/>
            <person name="Kirilenko B.M."/>
            <person name="Davalos L.M."/>
            <person name="Corthals A.P."/>
            <person name="Power M.L."/>
            <person name="Jones G."/>
            <person name="Ransome R.D."/>
            <person name="Dechmann D.K.N."/>
            <person name="Locatelli A.G."/>
            <person name="Puechmaille S.J."/>
            <person name="Fedrigo O."/>
            <person name="Jarvis E.D."/>
            <person name="Hiller M."/>
            <person name="Vernes S.C."/>
            <person name="Myers E.W."/>
            <person name="Teeling E.C."/>
        </authorList>
    </citation>
    <scope>NUCLEOTIDE SEQUENCE [LARGE SCALE GENOMIC DNA]</scope>
    <source>
        <strain evidence="3">MMolMol1</strain>
        <tissue evidence="3">Muscle</tissue>
    </source>
</reference>
<dbReference type="Pfam" id="PF12937">
    <property type="entry name" value="F-box-like"/>
    <property type="match status" value="1"/>
</dbReference>
<comment type="subunit">
    <text evidence="1">Part of the SCF (SKP1-CUL1-F-box) E3 ubiquitin-protein ligase complex SCF(FBXO9) composed of CUL1, SKP1, RBX1 and FBXO9. Interacts with TTI1 and TELO2; when TTI1 and TELO2 are phosphorylated by CK2.</text>
</comment>
<dbReference type="GO" id="GO:0016567">
    <property type="term" value="P:protein ubiquitination"/>
    <property type="evidence" value="ECO:0007669"/>
    <property type="project" value="UniProtKB-UniRule"/>
</dbReference>
<dbReference type="GO" id="GO:0005737">
    <property type="term" value="C:cytoplasm"/>
    <property type="evidence" value="ECO:0007669"/>
    <property type="project" value="UniProtKB-SubCell"/>
</dbReference>
<dbReference type="SUPFAM" id="SSF81383">
    <property type="entry name" value="F-box domain"/>
    <property type="match status" value="1"/>
</dbReference>
<dbReference type="PANTHER" id="PTHR12874:SF9">
    <property type="entry name" value="F-BOX ONLY PROTEIN 48"/>
    <property type="match status" value="1"/>
</dbReference>
<dbReference type="AlphaFoldDB" id="A0A7J8E2G9"/>
<comment type="subcellular location">
    <subcellularLocation>
        <location evidence="1">Cytoplasm</location>
    </subcellularLocation>
</comment>
<evidence type="ECO:0000256" key="1">
    <source>
        <dbReference type="RuleBase" id="RU369085"/>
    </source>
</evidence>
<dbReference type="SMART" id="SM00256">
    <property type="entry name" value="FBOX"/>
    <property type="match status" value="1"/>
</dbReference>
<keyword evidence="1" id="KW-0963">Cytoplasm</keyword>
<dbReference type="GO" id="GO:0019005">
    <property type="term" value="C:SCF ubiquitin ligase complex"/>
    <property type="evidence" value="ECO:0007669"/>
    <property type="project" value="UniProtKB-UniRule"/>
</dbReference>
<gene>
    <name evidence="3" type="ORF">HJG59_005060</name>
</gene>
<dbReference type="Gene3D" id="1.20.1280.50">
    <property type="match status" value="1"/>
</dbReference>
<proteinExistence type="predicted"/>
<dbReference type="GO" id="GO:0031146">
    <property type="term" value="P:SCF-dependent proteasomal ubiquitin-dependent protein catabolic process"/>
    <property type="evidence" value="ECO:0007669"/>
    <property type="project" value="UniProtKB-UniRule"/>
</dbReference>
<feature type="domain" description="F-box" evidence="2">
    <location>
        <begin position="28"/>
        <end position="75"/>
    </location>
</feature>
<comment type="pathway">
    <text evidence="1">Protein modification; protein ubiquitination.</text>
</comment>
<dbReference type="EMBL" id="JACASF010000015">
    <property type="protein sequence ID" value="KAF6429352.1"/>
    <property type="molecule type" value="Genomic_DNA"/>
</dbReference>
<evidence type="ECO:0000259" key="2">
    <source>
        <dbReference type="PROSITE" id="PS50181"/>
    </source>
</evidence>
<evidence type="ECO:0000313" key="3">
    <source>
        <dbReference type="EMBL" id="KAF6429352.1"/>
    </source>
</evidence>